<organism evidence="1 2">
    <name type="scientific">Trichothecium roseum</name>
    <dbReference type="NCBI Taxonomy" id="47278"/>
    <lineage>
        <taxon>Eukaryota</taxon>
        <taxon>Fungi</taxon>
        <taxon>Dikarya</taxon>
        <taxon>Ascomycota</taxon>
        <taxon>Pezizomycotina</taxon>
        <taxon>Sordariomycetes</taxon>
        <taxon>Hypocreomycetidae</taxon>
        <taxon>Hypocreales</taxon>
        <taxon>Hypocreales incertae sedis</taxon>
        <taxon>Trichothecium</taxon>
    </lineage>
</organism>
<accession>A0ACC0USJ6</accession>
<evidence type="ECO:0000313" key="1">
    <source>
        <dbReference type="EMBL" id="KAI9896626.1"/>
    </source>
</evidence>
<protein>
    <submittedName>
        <fullName evidence="1">Uncharacterized protein</fullName>
    </submittedName>
</protein>
<sequence>MYQLGAAAAAAAQDSGAAPPPAPVPVPGPGVGTVGHHHHHPDLSSQSQRWLLGSHHEAANNQRQHQESLSLPDAPPNNQHAGHPACPQPGVNDSSDFYHVQPYNNPVGDYDYQSLGSQASAQYRDYLASSHAQHQANDPASVPPRQRRNEPSSAATHMPASYHPGTPLDSAGQPHPREQAESVLPRQAQQPQPSRYARSAASTGSTIMPPPAQLAYAESTLSRDTLVPRQIAGPAPGPGTEPKAVSPSKKRRRSSDEDADGNDGEPKDRKRGRPRLTTKDETAIERRRTQIRMAQRAYRNRKDNAITDLEQKVKDLEKSQSDMSNEVSSFFDMIHSQPGALERDPEVARRFRELHSKLLSTGKGQLLETNSCSSSSTQEETSRRTGPPMAGSETASRGGAAAHDNASSPFAAYEVITKPTTENASWPSFAPANPDSRLSDWNHVYAPIDFRNTLPPPSSYADQEATFGRRLQRFTLEQGIKLITMPDPPVEIFTAVFGFCLTFETKEGIVKRLKDTLKSLRQESLYYWEHPFHSLGGAGMHLTPESGRDEYNLPIGNQGFQQIKRPSLQTGYSMGPWPPQLEQIREMRLDERMRIIFPGFTGYFLDSDEVEIYLRRRGITIPPRADYLTADINPSKFAGTVEVPEPKGVKDSRYNMVRDASAPDPGPPPMDTAMPFLCPAIPAGMFQKGAEPGTIKVTLDINTLICELANRSVCLGRTPGTRPPDIDKAVKIAAGIEVH</sequence>
<reference evidence="1" key="1">
    <citation type="submission" date="2022-10" db="EMBL/GenBank/DDBJ databases">
        <title>Complete Genome of Trichothecium roseum strain YXFP-22015, a Plant Pathogen Isolated from Citrus.</title>
        <authorList>
            <person name="Wang Y."/>
            <person name="Zhu L."/>
        </authorList>
    </citation>
    <scope>NUCLEOTIDE SEQUENCE</scope>
    <source>
        <strain evidence="1">YXFP-22015</strain>
    </source>
</reference>
<dbReference type="Proteomes" id="UP001163324">
    <property type="component" value="Chromosome 9"/>
</dbReference>
<keyword evidence="2" id="KW-1185">Reference proteome</keyword>
<evidence type="ECO:0000313" key="2">
    <source>
        <dbReference type="Proteomes" id="UP001163324"/>
    </source>
</evidence>
<name>A0ACC0USJ6_9HYPO</name>
<comment type="caution">
    <text evidence="1">The sequence shown here is derived from an EMBL/GenBank/DDBJ whole genome shotgun (WGS) entry which is preliminary data.</text>
</comment>
<gene>
    <name evidence="1" type="ORF">N3K66_008798</name>
</gene>
<dbReference type="EMBL" id="CM047948">
    <property type="protein sequence ID" value="KAI9896626.1"/>
    <property type="molecule type" value="Genomic_DNA"/>
</dbReference>
<proteinExistence type="predicted"/>